<gene>
    <name evidence="2" type="ORF">TARUN_9574</name>
</gene>
<evidence type="ECO:0000313" key="2">
    <source>
        <dbReference type="EMBL" id="RFU72684.1"/>
    </source>
</evidence>
<organism evidence="2 3">
    <name type="scientific">Trichoderma arundinaceum</name>
    <dbReference type="NCBI Taxonomy" id="490622"/>
    <lineage>
        <taxon>Eukaryota</taxon>
        <taxon>Fungi</taxon>
        <taxon>Dikarya</taxon>
        <taxon>Ascomycota</taxon>
        <taxon>Pezizomycotina</taxon>
        <taxon>Sordariomycetes</taxon>
        <taxon>Hypocreomycetidae</taxon>
        <taxon>Hypocreales</taxon>
        <taxon>Hypocreaceae</taxon>
        <taxon>Trichoderma</taxon>
    </lineage>
</organism>
<keyword evidence="3" id="KW-1185">Reference proteome</keyword>
<evidence type="ECO:0000313" key="3">
    <source>
        <dbReference type="Proteomes" id="UP000266272"/>
    </source>
</evidence>
<name>A0A395N9V2_TRIAR</name>
<evidence type="ECO:0000256" key="1">
    <source>
        <dbReference type="SAM" id="MobiDB-lite"/>
    </source>
</evidence>
<accession>A0A395N9V2</accession>
<dbReference type="Proteomes" id="UP000266272">
    <property type="component" value="Unassembled WGS sequence"/>
</dbReference>
<protein>
    <submittedName>
        <fullName evidence="2">Uncharacterized protein</fullName>
    </submittedName>
</protein>
<reference evidence="2 3" key="1">
    <citation type="journal article" date="2018" name="PLoS Pathog.">
        <title>Evolution of structural diversity of trichothecenes, a family of toxins produced by plant pathogenic and entomopathogenic fungi.</title>
        <authorList>
            <person name="Proctor R.H."/>
            <person name="McCormick S.P."/>
            <person name="Kim H.S."/>
            <person name="Cardoza R.E."/>
            <person name="Stanley A.M."/>
            <person name="Lindo L."/>
            <person name="Kelly A."/>
            <person name="Brown D.W."/>
            <person name="Lee T."/>
            <person name="Vaughan M.M."/>
            <person name="Alexander N.J."/>
            <person name="Busman M."/>
            <person name="Gutierrez S."/>
        </authorList>
    </citation>
    <scope>NUCLEOTIDE SEQUENCE [LARGE SCALE GENOMIC DNA]</scope>
    <source>
        <strain evidence="2 3">IBT 40837</strain>
    </source>
</reference>
<sequence>MNRAPTTQLMGETIAEEIEDGGYSEEGLSSICLRINTSVLVSSHNNLVCLSDPPASHANAIAKAVVQALRENSSGQCGIPMIDEDGRPRPVKIEVDAGVTVEGSGNIIGNESVVRQFLTRGISRKRSADPDDVFTASAPPAQRRRRSLGNDNDDNSNSNNNNGSEGNSGISP</sequence>
<comment type="caution">
    <text evidence="2">The sequence shown here is derived from an EMBL/GenBank/DDBJ whole genome shotgun (WGS) entry which is preliminary data.</text>
</comment>
<dbReference type="EMBL" id="PXOA01000800">
    <property type="protein sequence ID" value="RFU72684.1"/>
    <property type="molecule type" value="Genomic_DNA"/>
</dbReference>
<dbReference type="AlphaFoldDB" id="A0A395N9V2"/>
<feature type="compositionally biased region" description="Low complexity" evidence="1">
    <location>
        <begin position="155"/>
        <end position="172"/>
    </location>
</feature>
<feature type="region of interest" description="Disordered" evidence="1">
    <location>
        <begin position="126"/>
        <end position="172"/>
    </location>
</feature>
<dbReference type="OrthoDB" id="5409271at2759"/>
<proteinExistence type="predicted"/>